<keyword evidence="2 5" id="KW-0548">Nucleotidyltransferase</keyword>
<name>A0ABP5QXR8_9MICO</name>
<dbReference type="InterPro" id="IPR002835">
    <property type="entry name" value="CofC"/>
</dbReference>
<evidence type="ECO:0000256" key="2">
    <source>
        <dbReference type="ARBA" id="ARBA00022695"/>
    </source>
</evidence>
<dbReference type="Proteomes" id="UP001500929">
    <property type="component" value="Unassembled WGS sequence"/>
</dbReference>
<feature type="binding site" evidence="5">
    <location>
        <position position="163"/>
    </location>
    <ligand>
        <name>phosphoenolpyruvate</name>
        <dbReference type="ChEBI" id="CHEBI:58702"/>
    </ligand>
</feature>
<evidence type="ECO:0000313" key="6">
    <source>
        <dbReference type="EMBL" id="GAA2244490.1"/>
    </source>
</evidence>
<proteinExistence type="inferred from homology"/>
<comment type="caution">
    <text evidence="6">The sequence shown here is derived from an EMBL/GenBank/DDBJ whole genome shotgun (WGS) entry which is preliminary data.</text>
</comment>
<evidence type="ECO:0000256" key="5">
    <source>
        <dbReference type="HAMAP-Rule" id="MF_02114"/>
    </source>
</evidence>
<keyword evidence="3 5" id="KW-0547">Nucleotide-binding</keyword>
<accession>A0ABP5QXR8</accession>
<keyword evidence="7" id="KW-1185">Reference proteome</keyword>
<reference evidence="7" key="1">
    <citation type="journal article" date="2019" name="Int. J. Syst. Evol. Microbiol.">
        <title>The Global Catalogue of Microorganisms (GCM) 10K type strain sequencing project: providing services to taxonomists for standard genome sequencing and annotation.</title>
        <authorList>
            <consortium name="The Broad Institute Genomics Platform"/>
            <consortium name="The Broad Institute Genome Sequencing Center for Infectious Disease"/>
            <person name="Wu L."/>
            <person name="Ma J."/>
        </authorList>
    </citation>
    <scope>NUCLEOTIDE SEQUENCE [LARGE SCALE GENOMIC DNA]</scope>
    <source>
        <strain evidence="7">JCM 16117</strain>
    </source>
</reference>
<dbReference type="Gene3D" id="3.90.550.10">
    <property type="entry name" value="Spore Coat Polysaccharide Biosynthesis Protein SpsA, Chain A"/>
    <property type="match status" value="1"/>
</dbReference>
<comment type="similarity">
    <text evidence="5">Belongs to the CofC family.</text>
</comment>
<dbReference type="RefSeq" id="WP_259480339.1">
    <property type="nucleotide sequence ID" value="NZ_BAAAQY010000010.1"/>
</dbReference>
<sequence length="221" mass="21695">MESRELSWTVVVPVKGTADGKSRLDLHVPPDRRSRLADAFALDTVAAVLATPTVERVVVVTETAAPVAEALATLGADLVGDPGAGLNAAIRAGLSSASASVPAAGGLAVLLGDLPSLLPADLALALDLAAAHPLAVVADAEGTGTTLLAARGAVPVPRFGAGSAARHVEGGHVPLELPAGTTLRRDVDTAADLAQALAAGVGAHTAAALTPPAASGPSPRR</sequence>
<comment type="catalytic activity">
    <reaction evidence="5">
        <text>phosphoenolpyruvate + GTP + H(+) = enolpyruvoyl-2-diphospho-5'-guanosine + diphosphate</text>
        <dbReference type="Rhea" id="RHEA:30519"/>
        <dbReference type="ChEBI" id="CHEBI:15378"/>
        <dbReference type="ChEBI" id="CHEBI:33019"/>
        <dbReference type="ChEBI" id="CHEBI:37565"/>
        <dbReference type="ChEBI" id="CHEBI:58702"/>
        <dbReference type="ChEBI" id="CHEBI:143701"/>
        <dbReference type="EC" id="2.7.7.105"/>
    </reaction>
</comment>
<comment type="function">
    <text evidence="5">Guanylyltransferase that catalyzes the activation of phosphoenolpyruvate (PEP) as enolpyruvoyl-2-diphospho-5'-guanosine, via the condensation of PEP with GTP. It is involved in the biosynthesis of coenzyme F420, a hydride carrier cofactor.</text>
</comment>
<evidence type="ECO:0000256" key="3">
    <source>
        <dbReference type="ARBA" id="ARBA00022741"/>
    </source>
</evidence>
<dbReference type="PANTHER" id="PTHR40392:SF1">
    <property type="entry name" value="2-PHOSPHO-L-LACTATE GUANYLYLTRANSFERASE"/>
    <property type="match status" value="1"/>
</dbReference>
<dbReference type="PANTHER" id="PTHR40392">
    <property type="entry name" value="2-PHOSPHO-L-LACTATE GUANYLYLTRANSFERASE"/>
    <property type="match status" value="1"/>
</dbReference>
<dbReference type="EC" id="2.7.7.105" evidence="5"/>
<dbReference type="InterPro" id="IPR029044">
    <property type="entry name" value="Nucleotide-diphossugar_trans"/>
</dbReference>
<evidence type="ECO:0000256" key="1">
    <source>
        <dbReference type="ARBA" id="ARBA00022679"/>
    </source>
</evidence>
<evidence type="ECO:0000256" key="4">
    <source>
        <dbReference type="ARBA" id="ARBA00023134"/>
    </source>
</evidence>
<dbReference type="GO" id="GO:0016779">
    <property type="term" value="F:nucleotidyltransferase activity"/>
    <property type="evidence" value="ECO:0007669"/>
    <property type="project" value="UniProtKB-KW"/>
</dbReference>
<dbReference type="NCBIfam" id="TIGR03552">
    <property type="entry name" value="F420_cofC"/>
    <property type="match status" value="1"/>
</dbReference>
<feature type="binding site" evidence="5">
    <location>
        <position position="145"/>
    </location>
    <ligand>
        <name>phosphoenolpyruvate</name>
        <dbReference type="ChEBI" id="CHEBI:58702"/>
    </ligand>
</feature>
<keyword evidence="1 5" id="KW-0808">Transferase</keyword>
<evidence type="ECO:0000313" key="7">
    <source>
        <dbReference type="Proteomes" id="UP001500929"/>
    </source>
</evidence>
<dbReference type="EMBL" id="BAAAQY010000010">
    <property type="protein sequence ID" value="GAA2244490.1"/>
    <property type="molecule type" value="Genomic_DNA"/>
</dbReference>
<gene>
    <name evidence="6" type="primary">cofC</name>
    <name evidence="5" type="synonym">fbiD</name>
    <name evidence="6" type="ORF">GCM10009851_32220</name>
</gene>
<dbReference type="HAMAP" id="MF_02114">
    <property type="entry name" value="CofC"/>
    <property type="match status" value="1"/>
</dbReference>
<organism evidence="6 7">
    <name type="scientific">Herbiconiux moechotypicola</name>
    <dbReference type="NCBI Taxonomy" id="637393"/>
    <lineage>
        <taxon>Bacteria</taxon>
        <taxon>Bacillati</taxon>
        <taxon>Actinomycetota</taxon>
        <taxon>Actinomycetes</taxon>
        <taxon>Micrococcales</taxon>
        <taxon>Microbacteriaceae</taxon>
        <taxon>Herbiconiux</taxon>
    </lineage>
</organism>
<dbReference type="Pfam" id="PF01983">
    <property type="entry name" value="CofC"/>
    <property type="match status" value="1"/>
</dbReference>
<keyword evidence="4 5" id="KW-0342">GTP-binding</keyword>
<feature type="binding site" evidence="5">
    <location>
        <position position="160"/>
    </location>
    <ligand>
        <name>phosphoenolpyruvate</name>
        <dbReference type="ChEBI" id="CHEBI:58702"/>
    </ligand>
</feature>
<dbReference type="SUPFAM" id="SSF53448">
    <property type="entry name" value="Nucleotide-diphospho-sugar transferases"/>
    <property type="match status" value="1"/>
</dbReference>
<comment type="pathway">
    <text evidence="5">Cofactor biosynthesis; coenzyme F420 biosynthesis.</text>
</comment>
<protein>
    <recommendedName>
        <fullName evidence="5">Phosphoenolpyruvate guanylyltransferase</fullName>
        <shortName evidence="5">PEP guanylyltransferase</shortName>
        <ecNumber evidence="5">2.7.7.105</ecNumber>
    </recommendedName>
</protein>